<reference evidence="5" key="1">
    <citation type="submission" date="2016-07" db="EMBL/GenBank/DDBJ databases">
        <authorList>
            <person name="Florea S."/>
            <person name="Webb J.S."/>
            <person name="Jaromczyk J."/>
            <person name="Schardl C.L."/>
        </authorList>
    </citation>
    <scope>NUCLEOTIDE SEQUENCE [LARGE SCALE GENOMIC DNA]</scope>
    <source>
        <strain evidence="5">CY1</strain>
    </source>
</reference>
<dbReference type="OrthoDB" id="43070at2"/>
<dbReference type="GO" id="GO:0009253">
    <property type="term" value="P:peptidoglycan catabolic process"/>
    <property type="evidence" value="ECO:0007669"/>
    <property type="project" value="InterPro"/>
</dbReference>
<proteinExistence type="predicted"/>
<evidence type="ECO:0000313" key="5">
    <source>
        <dbReference type="Proteomes" id="UP000190626"/>
    </source>
</evidence>
<sequence length="336" mass="35513">MKKARNQKRRVVVLFSATLLIGCVLVAICSYSFGFDSLIPSGKTSTSVQAIEAESSASIPEKEALQLVPSPADEPADPVQLSTSDDTKPAARVADVQSVAAPSPTPLVKPTVKPTPAPKSEPTAAGNSKLVMLDPGHQRKGNQTPEQVGTDVRETKPAVSSGTVGVSTKKPEYVLNLEVSLLIKAELVSRGIEVAMTRETHDVDISNKQRADMANEAGAALAVRIHADGDGSPKTKGFSVLYPSASTAAVKPIAADSREAAGYLLERLKAATDTSGRGLSARSDLSGFNWSQVPVVLVELGFMTNPEEDELMSDEDYQKKLAKGIADGIEQFLQSM</sequence>
<dbReference type="PROSITE" id="PS51257">
    <property type="entry name" value="PROKAR_LIPOPROTEIN"/>
    <property type="match status" value="1"/>
</dbReference>
<dbReference type="Gene3D" id="3.40.630.40">
    <property type="entry name" value="Zn-dependent exopeptidases"/>
    <property type="match status" value="1"/>
</dbReference>
<dbReference type="PANTHER" id="PTHR30404">
    <property type="entry name" value="N-ACETYLMURAMOYL-L-ALANINE AMIDASE"/>
    <property type="match status" value="1"/>
</dbReference>
<keyword evidence="5" id="KW-1185">Reference proteome</keyword>
<feature type="domain" description="MurNAc-LAA" evidence="3">
    <location>
        <begin position="211"/>
        <end position="330"/>
    </location>
</feature>
<feature type="compositionally biased region" description="Pro residues" evidence="2">
    <location>
        <begin position="103"/>
        <end position="119"/>
    </location>
</feature>
<name>A0A1V4HGL3_9BACL</name>
<dbReference type="RefSeq" id="WP_158082166.1">
    <property type="nucleotide sequence ID" value="NZ_MBTG01000019.1"/>
</dbReference>
<dbReference type="CDD" id="cd02696">
    <property type="entry name" value="MurNAc-LAA"/>
    <property type="match status" value="1"/>
</dbReference>
<dbReference type="STRING" id="1469647.BC351_29945"/>
<dbReference type="SMART" id="SM00646">
    <property type="entry name" value="Ami_3"/>
    <property type="match status" value="1"/>
</dbReference>
<protein>
    <recommendedName>
        <fullName evidence="3">MurNAc-LAA domain-containing protein</fullName>
    </recommendedName>
</protein>
<dbReference type="EMBL" id="MBTG01000019">
    <property type="protein sequence ID" value="OPH54949.1"/>
    <property type="molecule type" value="Genomic_DNA"/>
</dbReference>
<evidence type="ECO:0000313" key="4">
    <source>
        <dbReference type="EMBL" id="OPH54949.1"/>
    </source>
</evidence>
<feature type="region of interest" description="Disordered" evidence="2">
    <location>
        <begin position="68"/>
        <end position="165"/>
    </location>
</feature>
<dbReference type="Proteomes" id="UP000190626">
    <property type="component" value="Unassembled WGS sequence"/>
</dbReference>
<evidence type="ECO:0000256" key="2">
    <source>
        <dbReference type="SAM" id="MobiDB-lite"/>
    </source>
</evidence>
<dbReference type="GO" id="GO:0008745">
    <property type="term" value="F:N-acetylmuramoyl-L-alanine amidase activity"/>
    <property type="evidence" value="ECO:0007669"/>
    <property type="project" value="InterPro"/>
</dbReference>
<dbReference type="GO" id="GO:0030288">
    <property type="term" value="C:outer membrane-bounded periplasmic space"/>
    <property type="evidence" value="ECO:0007669"/>
    <property type="project" value="TreeGrafter"/>
</dbReference>
<evidence type="ECO:0000259" key="3">
    <source>
        <dbReference type="SMART" id="SM00646"/>
    </source>
</evidence>
<accession>A0A1V4HGL3</accession>
<dbReference type="AlphaFoldDB" id="A0A1V4HGL3"/>
<dbReference type="SUPFAM" id="SSF53187">
    <property type="entry name" value="Zn-dependent exopeptidases"/>
    <property type="match status" value="1"/>
</dbReference>
<organism evidence="4 5">
    <name type="scientific">Paenibacillus ferrarius</name>
    <dbReference type="NCBI Taxonomy" id="1469647"/>
    <lineage>
        <taxon>Bacteria</taxon>
        <taxon>Bacillati</taxon>
        <taxon>Bacillota</taxon>
        <taxon>Bacilli</taxon>
        <taxon>Bacillales</taxon>
        <taxon>Paenibacillaceae</taxon>
        <taxon>Paenibacillus</taxon>
    </lineage>
</organism>
<dbReference type="PANTHER" id="PTHR30404:SF0">
    <property type="entry name" value="N-ACETYLMURAMOYL-L-ALANINE AMIDASE AMIC"/>
    <property type="match status" value="1"/>
</dbReference>
<dbReference type="Pfam" id="PF01520">
    <property type="entry name" value="Amidase_3"/>
    <property type="match status" value="1"/>
</dbReference>
<dbReference type="InterPro" id="IPR050695">
    <property type="entry name" value="N-acetylmuramoyl_amidase_3"/>
</dbReference>
<dbReference type="InterPro" id="IPR002508">
    <property type="entry name" value="MurNAc-LAA_cat"/>
</dbReference>
<gene>
    <name evidence="4" type="ORF">BC351_29945</name>
</gene>
<evidence type="ECO:0000256" key="1">
    <source>
        <dbReference type="ARBA" id="ARBA00022801"/>
    </source>
</evidence>
<keyword evidence="1" id="KW-0378">Hydrolase</keyword>
<comment type="caution">
    <text evidence="4">The sequence shown here is derived from an EMBL/GenBank/DDBJ whole genome shotgun (WGS) entry which is preliminary data.</text>
</comment>